<keyword evidence="11" id="KW-0234">DNA repair</keyword>
<keyword evidence="15" id="KW-1185">Reference proteome</keyword>
<comment type="caution">
    <text evidence="14">The sequence shown here is derived from an EMBL/GenBank/DDBJ whole genome shotgun (WGS) entry which is preliminary data.</text>
</comment>
<keyword evidence="6" id="KW-0255">Endonuclease</keyword>
<comment type="cofactor">
    <cofactor evidence="1">
        <name>Mg(2+)</name>
        <dbReference type="ChEBI" id="CHEBI:18420"/>
    </cofactor>
</comment>
<keyword evidence="3" id="KW-0963">Cytoplasm</keyword>
<keyword evidence="7" id="KW-0227">DNA damage</keyword>
<accession>A0ABV1S9M4</accession>
<dbReference type="Pfam" id="PF03838">
    <property type="entry name" value="RecU"/>
    <property type="match status" value="1"/>
</dbReference>
<evidence type="ECO:0000256" key="7">
    <source>
        <dbReference type="ARBA" id="ARBA00022763"/>
    </source>
</evidence>
<keyword evidence="5" id="KW-0479">Metal-binding</keyword>
<evidence type="ECO:0000256" key="10">
    <source>
        <dbReference type="ARBA" id="ARBA00023172"/>
    </source>
</evidence>
<dbReference type="Gene3D" id="3.40.1350.10">
    <property type="match status" value="1"/>
</dbReference>
<evidence type="ECO:0000256" key="9">
    <source>
        <dbReference type="ARBA" id="ARBA00022842"/>
    </source>
</evidence>
<name>A0ABV1S9M4_BACAB</name>
<dbReference type="InterPro" id="IPR011856">
    <property type="entry name" value="tRNA_endonuc-like_dom_sf"/>
</dbReference>
<evidence type="ECO:0000256" key="5">
    <source>
        <dbReference type="ARBA" id="ARBA00022723"/>
    </source>
</evidence>
<keyword evidence="10" id="KW-0233">DNA recombination</keyword>
<evidence type="ECO:0000256" key="2">
    <source>
        <dbReference type="ARBA" id="ARBA00004496"/>
    </source>
</evidence>
<evidence type="ECO:0000256" key="1">
    <source>
        <dbReference type="ARBA" id="ARBA00001946"/>
    </source>
</evidence>
<evidence type="ECO:0000256" key="8">
    <source>
        <dbReference type="ARBA" id="ARBA00022801"/>
    </source>
</evidence>
<keyword evidence="4" id="KW-0540">Nuclease</keyword>
<proteinExistence type="inferred from homology"/>
<evidence type="ECO:0000313" key="15">
    <source>
        <dbReference type="Proteomes" id="UP001467674"/>
    </source>
</evidence>
<evidence type="ECO:0000256" key="6">
    <source>
        <dbReference type="ARBA" id="ARBA00022759"/>
    </source>
</evidence>
<dbReference type="InterPro" id="IPR004612">
    <property type="entry name" value="Resolv_RecU"/>
</dbReference>
<evidence type="ECO:0000256" key="4">
    <source>
        <dbReference type="ARBA" id="ARBA00022722"/>
    </source>
</evidence>
<reference evidence="14 15" key="1">
    <citation type="submission" date="2024-06" db="EMBL/GenBank/DDBJ databases">
        <title>Construction of an artificial bacterial consortium using nitrogen cycle bacteria from Cuatro Cienegas Basin and a mangrove forest.</title>
        <authorList>
            <person name="Aguilera-Najera D."/>
            <person name="Marquez-Cianci L."/>
            <person name="Martinez-Perez E."/>
            <person name="Rosas-Barrera M."/>
            <person name="Rodriguez-Cruz U.E."/>
            <person name="Tapia-Lopez R."/>
            <person name="Eguiarte L.E."/>
            <person name="Souza-Saldivar V."/>
        </authorList>
    </citation>
    <scope>NUCLEOTIDE SEQUENCE [LARGE SCALE GENOMIC DNA]</scope>
    <source>
        <strain evidence="14 15">S14-15</strain>
    </source>
</reference>
<dbReference type="RefSeq" id="WP_171465501.1">
    <property type="nucleotide sequence ID" value="NZ_JBEOME010000012.1"/>
</dbReference>
<evidence type="ECO:0000313" key="14">
    <source>
        <dbReference type="EMBL" id="MER3123030.1"/>
    </source>
</evidence>
<dbReference type="Proteomes" id="UP001467674">
    <property type="component" value="Unassembled WGS sequence"/>
</dbReference>
<evidence type="ECO:0000256" key="12">
    <source>
        <dbReference type="ARBA" id="ARBA00023447"/>
    </source>
</evidence>
<evidence type="ECO:0000256" key="11">
    <source>
        <dbReference type="ARBA" id="ARBA00023204"/>
    </source>
</evidence>
<dbReference type="EMBL" id="JBEOME010000012">
    <property type="protein sequence ID" value="MER3123030.1"/>
    <property type="molecule type" value="Genomic_DNA"/>
</dbReference>
<comment type="similarity">
    <text evidence="12">Belongs to the RecU family.</text>
</comment>
<evidence type="ECO:0000256" key="13">
    <source>
        <dbReference type="ARBA" id="ARBA00029523"/>
    </source>
</evidence>
<organism evidence="14 15">
    <name type="scientific">Bacillus altitudinis</name>
    <dbReference type="NCBI Taxonomy" id="293387"/>
    <lineage>
        <taxon>Bacteria</taxon>
        <taxon>Bacillati</taxon>
        <taxon>Bacillota</taxon>
        <taxon>Bacilli</taxon>
        <taxon>Bacillales</taxon>
        <taxon>Bacillaceae</taxon>
        <taxon>Bacillus</taxon>
    </lineage>
</organism>
<dbReference type="SUPFAM" id="SSF52980">
    <property type="entry name" value="Restriction endonuclease-like"/>
    <property type="match status" value="1"/>
</dbReference>
<dbReference type="InterPro" id="IPR011335">
    <property type="entry name" value="Restrct_endonuc-II-like"/>
</dbReference>
<gene>
    <name evidence="14" type="ORF">ABQG71_17855</name>
</gene>
<evidence type="ECO:0000256" key="3">
    <source>
        <dbReference type="ARBA" id="ARBA00022490"/>
    </source>
</evidence>
<comment type="subcellular location">
    <subcellularLocation>
        <location evidence="2">Cytoplasm</location>
    </subcellularLocation>
</comment>
<sequence>MSTNLGEVFEANIQQSAKDQGLFIYGIKDVNPMAIKRNFDVSKNNYDCFLYSNGVLFPLELKSTKSKSISFSESMIKSQQIKHLEAAAKYEGVLPGFLFNFREPENRVFFVHINDFLTYKNIAENQLEHTYISKVNKSSIPIGICEEIGTEVRWMKKKVNYTYYINKMCESIVSKKSVTHKLNQHTLEATKAVEV</sequence>
<keyword evidence="9" id="KW-0460">Magnesium</keyword>
<protein>
    <recommendedName>
        <fullName evidence="13">Holliday junction resolvase RecU</fullName>
    </recommendedName>
</protein>
<keyword evidence="8" id="KW-0378">Hydrolase</keyword>